<sequence length="286" mass="32947">MPQVISGKVVAVGRFKMDLVCNDVMKIHLVICALTYLINVPFTFDQTMRDVIRQLNHLPLGHAFYFVVLDFDASVVGESTRSQMEYGKALDTLSERQVNVLEAVGYDINEKLSLDLKRTGVYFVDELFSLPDAEHLASRDGIPTQIPLLQRPVRWGITELPSGSKAFFTEEMLRERLLEEQQEQKQLLLEQTQQEQIQPSHCLWNALQQQVLGMKSSLEQSMPLFPSPREQRSRSVYMRWGCRQLRCLQVPRVQTNLHPPQSSQEPHQVNGKDKMELKTQSTRHTK</sequence>
<proteinExistence type="predicted"/>
<reference evidence="5" key="1">
    <citation type="submission" date="2017-02" db="UniProtKB">
        <authorList>
            <consortium name="WormBaseParasite"/>
        </authorList>
    </citation>
    <scope>IDENTIFICATION</scope>
</reference>
<dbReference type="STRING" id="60517.A0A0R3WFS8"/>
<feature type="region of interest" description="Disordered" evidence="2">
    <location>
        <begin position="256"/>
        <end position="286"/>
    </location>
</feature>
<feature type="compositionally biased region" description="Polar residues" evidence="2">
    <location>
        <begin position="256"/>
        <end position="267"/>
    </location>
</feature>
<feature type="coiled-coil region" evidence="1">
    <location>
        <begin position="170"/>
        <end position="198"/>
    </location>
</feature>
<evidence type="ECO:0000313" key="3">
    <source>
        <dbReference type="EMBL" id="VDK45108.1"/>
    </source>
</evidence>
<protein>
    <submittedName>
        <fullName evidence="5">Mediator of RNA polymerase II transcription subunit 6</fullName>
    </submittedName>
</protein>
<dbReference type="WBParaSite" id="TASK_0000972101-mRNA-1">
    <property type="protein sequence ID" value="TASK_0000972101-mRNA-1"/>
    <property type="gene ID" value="TASK_0000972101"/>
</dbReference>
<dbReference type="AlphaFoldDB" id="A0A0R3WFS8"/>
<keyword evidence="4" id="KW-1185">Reference proteome</keyword>
<gene>
    <name evidence="3" type="ORF">TASK_LOCUS9722</name>
</gene>
<keyword evidence="1" id="KW-0175">Coiled coil</keyword>
<evidence type="ECO:0000256" key="2">
    <source>
        <dbReference type="SAM" id="MobiDB-lite"/>
    </source>
</evidence>
<name>A0A0R3WFS8_TAEAS</name>
<evidence type="ECO:0000256" key="1">
    <source>
        <dbReference type="SAM" id="Coils"/>
    </source>
</evidence>
<dbReference type="OrthoDB" id="10455063at2759"/>
<reference evidence="3 4" key="2">
    <citation type="submission" date="2018-11" db="EMBL/GenBank/DDBJ databases">
        <authorList>
            <consortium name="Pathogen Informatics"/>
        </authorList>
    </citation>
    <scope>NUCLEOTIDE SEQUENCE [LARGE SCALE GENOMIC DNA]</scope>
</reference>
<accession>A0A0R3WFS8</accession>
<organism evidence="5">
    <name type="scientific">Taenia asiatica</name>
    <name type="common">Asian tapeworm</name>
    <dbReference type="NCBI Taxonomy" id="60517"/>
    <lineage>
        <taxon>Eukaryota</taxon>
        <taxon>Metazoa</taxon>
        <taxon>Spiralia</taxon>
        <taxon>Lophotrochozoa</taxon>
        <taxon>Platyhelminthes</taxon>
        <taxon>Cestoda</taxon>
        <taxon>Eucestoda</taxon>
        <taxon>Cyclophyllidea</taxon>
        <taxon>Taeniidae</taxon>
        <taxon>Taenia</taxon>
    </lineage>
</organism>
<evidence type="ECO:0000313" key="5">
    <source>
        <dbReference type="WBParaSite" id="TASK_0000972101-mRNA-1"/>
    </source>
</evidence>
<evidence type="ECO:0000313" key="4">
    <source>
        <dbReference type="Proteomes" id="UP000282613"/>
    </source>
</evidence>
<dbReference type="EMBL" id="UYRS01019397">
    <property type="protein sequence ID" value="VDK45108.1"/>
    <property type="molecule type" value="Genomic_DNA"/>
</dbReference>
<dbReference type="Proteomes" id="UP000282613">
    <property type="component" value="Unassembled WGS sequence"/>
</dbReference>